<evidence type="ECO:0000313" key="2">
    <source>
        <dbReference type="EMBL" id="KAJ7675299.1"/>
    </source>
</evidence>
<gene>
    <name evidence="2" type="ORF">B0H17DRAFT_1140374</name>
</gene>
<name>A0AAD7D3M6_MYCRO</name>
<reference evidence="2" key="1">
    <citation type="submission" date="2023-03" db="EMBL/GenBank/DDBJ databases">
        <title>Massive genome expansion in bonnet fungi (Mycena s.s.) driven by repeated elements and novel gene families across ecological guilds.</title>
        <authorList>
            <consortium name="Lawrence Berkeley National Laboratory"/>
            <person name="Harder C.B."/>
            <person name="Miyauchi S."/>
            <person name="Viragh M."/>
            <person name="Kuo A."/>
            <person name="Thoen E."/>
            <person name="Andreopoulos B."/>
            <person name="Lu D."/>
            <person name="Skrede I."/>
            <person name="Drula E."/>
            <person name="Henrissat B."/>
            <person name="Morin E."/>
            <person name="Kohler A."/>
            <person name="Barry K."/>
            <person name="LaButti K."/>
            <person name="Morin E."/>
            <person name="Salamov A."/>
            <person name="Lipzen A."/>
            <person name="Mereny Z."/>
            <person name="Hegedus B."/>
            <person name="Baldrian P."/>
            <person name="Stursova M."/>
            <person name="Weitz H."/>
            <person name="Taylor A."/>
            <person name="Grigoriev I.V."/>
            <person name="Nagy L.G."/>
            <person name="Martin F."/>
            <person name="Kauserud H."/>
        </authorList>
    </citation>
    <scope>NUCLEOTIDE SEQUENCE</scope>
    <source>
        <strain evidence="2">CBHHK067</strain>
    </source>
</reference>
<feature type="compositionally biased region" description="Polar residues" evidence="1">
    <location>
        <begin position="631"/>
        <end position="655"/>
    </location>
</feature>
<sequence length="704" mass="77544">MSPKKFARWYMVEGRRGRSTDRYNFAMQAPGPPILSKQPYAFVDALLHENQLVMRREDEDPVYRGEIRPEHSSAYLDAIKECANQEEEQDELDFPTPPSTPSPSRERHSAPVTPGLLPLSLSPTVSELASFHRFCLSAAKKAFEAAARSHRRKSARLNQARVSDNDMGVWTAEQLVRMGHILHDRDSDALTPVIDKRQYVMAVISGPPKGQSIWWGLNTQHATKIMESLRRNRDCCSLFPNEESRVHFGVGFGRHGAVPYRILQKSANFREIAFIQCSGAFAAILAYQNHKFTLGNLKLLTLDTYLQPTLDLDQRNKVEDLKKLTGIGTPFTNSVFTTSEISFGDAPDLSAKNLDATFYDMEAVTAYGSWANKEGLMLWDDDAVIPLRAGSTVLFPAGTKRFSFTAANPGEQRFFFRQFCNAEFGSAACELRLGPPPITPATAGLNSRSIDVPRKYTNRPEKGSGGIGQGGRSLVREIALLRSPLVAGVVSAFMLGLGIRDVAAASLRNVCNAAKGLPNSQILVISRTKIRRARSAAMACTSKGLDLSSARFLGAASGRATGGKSERCTWPCAGALCPSEPARAGFCEVDQRVEESKVGRDILELIRRLDGLPLRLQGRGLHSSSRKMGRESNSSRTKSTFQNTSWATTSTGTNETKQHTPKRGIVNFWPLRIGERSVRPYPLPLPLAVVTLSNFLVRTTVAVL</sequence>
<keyword evidence="3" id="KW-1185">Reference proteome</keyword>
<dbReference type="AlphaFoldDB" id="A0AAD7D3M6"/>
<organism evidence="2 3">
    <name type="scientific">Mycena rosella</name>
    <name type="common">Pink bonnet</name>
    <name type="synonym">Agaricus rosellus</name>
    <dbReference type="NCBI Taxonomy" id="1033263"/>
    <lineage>
        <taxon>Eukaryota</taxon>
        <taxon>Fungi</taxon>
        <taxon>Dikarya</taxon>
        <taxon>Basidiomycota</taxon>
        <taxon>Agaricomycotina</taxon>
        <taxon>Agaricomycetes</taxon>
        <taxon>Agaricomycetidae</taxon>
        <taxon>Agaricales</taxon>
        <taxon>Marasmiineae</taxon>
        <taxon>Mycenaceae</taxon>
        <taxon>Mycena</taxon>
    </lineage>
</organism>
<protein>
    <submittedName>
        <fullName evidence="2">Uncharacterized protein</fullName>
    </submittedName>
</protein>
<feature type="region of interest" description="Disordered" evidence="1">
    <location>
        <begin position="620"/>
        <end position="659"/>
    </location>
</feature>
<proteinExistence type="predicted"/>
<evidence type="ECO:0000256" key="1">
    <source>
        <dbReference type="SAM" id="MobiDB-lite"/>
    </source>
</evidence>
<comment type="caution">
    <text evidence="2">The sequence shown here is derived from an EMBL/GenBank/DDBJ whole genome shotgun (WGS) entry which is preliminary data.</text>
</comment>
<evidence type="ECO:0000313" key="3">
    <source>
        <dbReference type="Proteomes" id="UP001221757"/>
    </source>
</evidence>
<dbReference type="Proteomes" id="UP001221757">
    <property type="component" value="Unassembled WGS sequence"/>
</dbReference>
<feature type="region of interest" description="Disordered" evidence="1">
    <location>
        <begin position="86"/>
        <end position="115"/>
    </location>
</feature>
<accession>A0AAD7D3M6</accession>
<dbReference type="EMBL" id="JARKIE010000150">
    <property type="protein sequence ID" value="KAJ7675299.1"/>
    <property type="molecule type" value="Genomic_DNA"/>
</dbReference>